<keyword evidence="1" id="KW-1185">Reference proteome</keyword>
<evidence type="ECO:0000313" key="1">
    <source>
        <dbReference type="Proteomes" id="UP000887565"/>
    </source>
</evidence>
<dbReference type="Proteomes" id="UP000887565">
    <property type="component" value="Unplaced"/>
</dbReference>
<dbReference type="WBParaSite" id="nRc.2.0.1.t30636-RA">
    <property type="protein sequence ID" value="nRc.2.0.1.t30636-RA"/>
    <property type="gene ID" value="nRc.2.0.1.g30636"/>
</dbReference>
<name>A0A915JWD9_ROMCU</name>
<protein>
    <submittedName>
        <fullName evidence="2">Uncharacterized protein</fullName>
    </submittedName>
</protein>
<evidence type="ECO:0000313" key="2">
    <source>
        <dbReference type="WBParaSite" id="nRc.2.0.1.t30636-RA"/>
    </source>
</evidence>
<dbReference type="AlphaFoldDB" id="A0A915JWD9"/>
<reference evidence="2" key="1">
    <citation type="submission" date="2022-11" db="UniProtKB">
        <authorList>
            <consortium name="WormBaseParasite"/>
        </authorList>
    </citation>
    <scope>IDENTIFICATION</scope>
</reference>
<accession>A0A915JWD9</accession>
<proteinExistence type="predicted"/>
<sequence>MFISNEIGRLNMPSEISLTICKLKSFVKLPFVKKPTTSPIEPTICTELGTKTCFNIKIR</sequence>
<organism evidence="1 2">
    <name type="scientific">Romanomermis culicivorax</name>
    <name type="common">Nematode worm</name>
    <dbReference type="NCBI Taxonomy" id="13658"/>
    <lineage>
        <taxon>Eukaryota</taxon>
        <taxon>Metazoa</taxon>
        <taxon>Ecdysozoa</taxon>
        <taxon>Nematoda</taxon>
        <taxon>Enoplea</taxon>
        <taxon>Dorylaimia</taxon>
        <taxon>Mermithida</taxon>
        <taxon>Mermithoidea</taxon>
        <taxon>Mermithidae</taxon>
        <taxon>Romanomermis</taxon>
    </lineage>
</organism>